<dbReference type="InterPro" id="IPR018968">
    <property type="entry name" value="Phasin"/>
</dbReference>
<gene>
    <name evidence="2" type="ORF">DY251_05425</name>
</gene>
<dbReference type="RefSeq" id="WP_116622854.1">
    <property type="nucleotide sequence ID" value="NZ_QURN01000004.1"/>
</dbReference>
<dbReference type="Pfam" id="PF09361">
    <property type="entry name" value="Phasin_2"/>
    <property type="match status" value="1"/>
</dbReference>
<evidence type="ECO:0000259" key="1">
    <source>
        <dbReference type="Pfam" id="PF09361"/>
    </source>
</evidence>
<feature type="domain" description="Phasin" evidence="1">
    <location>
        <begin position="30"/>
        <end position="127"/>
    </location>
</feature>
<name>A0A371XGT2_9HYPH</name>
<dbReference type="AlphaFoldDB" id="A0A371XGT2"/>
<proteinExistence type="predicted"/>
<organism evidence="2 3">
    <name type="scientific">Mesorhizobium denitrificans</name>
    <dbReference type="NCBI Taxonomy" id="2294114"/>
    <lineage>
        <taxon>Bacteria</taxon>
        <taxon>Pseudomonadati</taxon>
        <taxon>Pseudomonadota</taxon>
        <taxon>Alphaproteobacteria</taxon>
        <taxon>Hyphomicrobiales</taxon>
        <taxon>Phyllobacteriaceae</taxon>
        <taxon>Mesorhizobium</taxon>
    </lineage>
</organism>
<dbReference type="NCBIfam" id="TIGR01841">
    <property type="entry name" value="phasin"/>
    <property type="match status" value="1"/>
</dbReference>
<dbReference type="InterPro" id="IPR010127">
    <property type="entry name" value="Phasin_subfam-1"/>
</dbReference>
<sequence>MAKQPEMPDFMEMFSNFGKDLKMPAVDVDEILAHHRKNLEALQKAASAGAAGASSVMAKQREALQEGMRDITEMVHNLRTSGAAQEAITKQTEFARKSFEAAVRHAGEVGEIFKKSGEESTEILRDRIKAAMEEIRDAYEKKKG</sequence>
<evidence type="ECO:0000313" key="2">
    <source>
        <dbReference type="EMBL" id="RFC68418.1"/>
    </source>
</evidence>
<evidence type="ECO:0000313" key="3">
    <source>
        <dbReference type="Proteomes" id="UP000262379"/>
    </source>
</evidence>
<reference evidence="3" key="1">
    <citation type="submission" date="2018-08" db="EMBL/GenBank/DDBJ databases">
        <authorList>
            <person name="Im W.T."/>
        </authorList>
    </citation>
    <scope>NUCLEOTIDE SEQUENCE [LARGE SCALE GENOMIC DNA]</scope>
    <source>
        <strain evidence="3">LA-28</strain>
    </source>
</reference>
<dbReference type="Proteomes" id="UP000262379">
    <property type="component" value="Unassembled WGS sequence"/>
</dbReference>
<protein>
    <submittedName>
        <fullName evidence="2">Phasin family protein</fullName>
    </submittedName>
</protein>
<comment type="caution">
    <text evidence="2">The sequence shown here is derived from an EMBL/GenBank/DDBJ whole genome shotgun (WGS) entry which is preliminary data.</text>
</comment>
<dbReference type="EMBL" id="QURN01000004">
    <property type="protein sequence ID" value="RFC68418.1"/>
    <property type="molecule type" value="Genomic_DNA"/>
</dbReference>
<accession>A0A371XGT2</accession>
<keyword evidence="3" id="KW-1185">Reference proteome</keyword>